<dbReference type="AlphaFoldDB" id="A0A1H8QGD5"/>
<dbReference type="OrthoDB" id="371677at2157"/>
<accession>A0A1H8QGD5</accession>
<dbReference type="Proteomes" id="UP000199126">
    <property type="component" value="Unassembled WGS sequence"/>
</dbReference>
<dbReference type="RefSeq" id="WP_089822246.1">
    <property type="nucleotide sequence ID" value="NZ_FODV01000003.1"/>
</dbReference>
<evidence type="ECO:0000259" key="4">
    <source>
        <dbReference type="PROSITE" id="PS51635"/>
    </source>
</evidence>
<dbReference type="GO" id="GO:0016787">
    <property type="term" value="F:hydrolase activity"/>
    <property type="evidence" value="ECO:0007669"/>
    <property type="project" value="UniProtKB-KW"/>
</dbReference>
<dbReference type="GO" id="GO:0016042">
    <property type="term" value="P:lipid catabolic process"/>
    <property type="evidence" value="ECO:0007669"/>
    <property type="project" value="UniProtKB-KW"/>
</dbReference>
<dbReference type="SUPFAM" id="SSF52151">
    <property type="entry name" value="FabD/lysophospholipase-like"/>
    <property type="match status" value="1"/>
</dbReference>
<dbReference type="Pfam" id="PF01734">
    <property type="entry name" value="Patatin"/>
    <property type="match status" value="1"/>
</dbReference>
<sequence>MSDRDPANGTEADNEDGRNVAIACQGGGSHTAFTAGVLRGLFDDWDDADRLVGVSGTSGGAFCALVAWYNFVTDGPEAAREALGEFWTDLSARSPVDAATNEWLVWGARVRSSGVALPTFSPYDVPGTALGKHRLRQVVERHVDFDELGSLCTRDAPKLIVGTVDINGGEFETFIDEAVTVDAVLASAAVPTLFEAVEIHGHYHWDGVFSQNPPVKDFLQGPVEQKPDEIWIVQINPQRREGEPRSLEEIADRRSELAGNLSLNQEIGFINQVNEWLEAGHLPKDVYRSVTVRRLELDKDLHYSTQLDRSPAFVRELMSYGESRADALFEEQNVDRTGT</sequence>
<keyword evidence="2" id="KW-0442">Lipid degradation</keyword>
<dbReference type="InterPro" id="IPR002641">
    <property type="entry name" value="PNPLA_dom"/>
</dbReference>
<dbReference type="EMBL" id="FODV01000003">
    <property type="protein sequence ID" value="SEO53299.1"/>
    <property type="molecule type" value="Genomic_DNA"/>
</dbReference>
<gene>
    <name evidence="5" type="ORF">SAMN04487948_103112</name>
</gene>
<reference evidence="6" key="1">
    <citation type="submission" date="2016-10" db="EMBL/GenBank/DDBJ databases">
        <authorList>
            <person name="Varghese N."/>
            <person name="Submissions S."/>
        </authorList>
    </citation>
    <scope>NUCLEOTIDE SEQUENCE [LARGE SCALE GENOMIC DNA]</scope>
    <source>
        <strain evidence="6">CGMCC 1.10121</strain>
    </source>
</reference>
<dbReference type="PANTHER" id="PTHR14226">
    <property type="entry name" value="NEUROPATHY TARGET ESTERASE/SWISS CHEESE D.MELANOGASTER"/>
    <property type="match status" value="1"/>
</dbReference>
<name>A0A1H8QGD5_9EURY</name>
<evidence type="ECO:0000256" key="3">
    <source>
        <dbReference type="ARBA" id="ARBA00023098"/>
    </source>
</evidence>
<evidence type="ECO:0000313" key="6">
    <source>
        <dbReference type="Proteomes" id="UP000199126"/>
    </source>
</evidence>
<dbReference type="InterPro" id="IPR016035">
    <property type="entry name" value="Acyl_Trfase/lysoPLipase"/>
</dbReference>
<dbReference type="Gene3D" id="3.40.1090.10">
    <property type="entry name" value="Cytosolic phospholipase A2 catalytic domain"/>
    <property type="match status" value="2"/>
</dbReference>
<keyword evidence="3" id="KW-0443">Lipid metabolism</keyword>
<evidence type="ECO:0000256" key="2">
    <source>
        <dbReference type="ARBA" id="ARBA00022963"/>
    </source>
</evidence>
<dbReference type="PANTHER" id="PTHR14226:SF78">
    <property type="entry name" value="SLR0060 PROTEIN"/>
    <property type="match status" value="1"/>
</dbReference>
<keyword evidence="6" id="KW-1185">Reference proteome</keyword>
<evidence type="ECO:0000313" key="5">
    <source>
        <dbReference type="EMBL" id="SEO53299.1"/>
    </source>
</evidence>
<dbReference type="PROSITE" id="PS51635">
    <property type="entry name" value="PNPLA"/>
    <property type="match status" value="1"/>
</dbReference>
<protein>
    <submittedName>
        <fullName evidence="5">NTE family protein</fullName>
    </submittedName>
</protein>
<organism evidence="5 6">
    <name type="scientific">Halogranum amylolyticum</name>
    <dbReference type="NCBI Taxonomy" id="660520"/>
    <lineage>
        <taxon>Archaea</taxon>
        <taxon>Methanobacteriati</taxon>
        <taxon>Methanobacteriota</taxon>
        <taxon>Stenosarchaea group</taxon>
        <taxon>Halobacteria</taxon>
        <taxon>Halobacteriales</taxon>
        <taxon>Haloferacaceae</taxon>
    </lineage>
</organism>
<dbReference type="InterPro" id="IPR050301">
    <property type="entry name" value="NTE"/>
</dbReference>
<feature type="domain" description="PNPLA" evidence="4">
    <location>
        <begin position="22"/>
        <end position="219"/>
    </location>
</feature>
<proteinExistence type="predicted"/>
<keyword evidence="1" id="KW-0378">Hydrolase</keyword>
<evidence type="ECO:0000256" key="1">
    <source>
        <dbReference type="ARBA" id="ARBA00022801"/>
    </source>
</evidence>